<comment type="caution">
    <text evidence="4">The sequence shown here is derived from an EMBL/GenBank/DDBJ whole genome shotgun (WGS) entry which is preliminary data.</text>
</comment>
<keyword evidence="1" id="KW-1133">Transmembrane helix</keyword>
<dbReference type="GO" id="GO:0003677">
    <property type="term" value="F:DNA binding"/>
    <property type="evidence" value="ECO:0007669"/>
    <property type="project" value="InterPro"/>
</dbReference>
<name>A0A9X6VGZ2_BACCE</name>
<protein>
    <recommendedName>
        <fullName evidence="6">Restriction endonuclease</fullName>
    </recommendedName>
</protein>
<feature type="domain" description="Restriction endonuclease type IV Mrr" evidence="3">
    <location>
        <begin position="42"/>
        <end position="151"/>
    </location>
</feature>
<dbReference type="AlphaFoldDB" id="A0A9X6VGZ2"/>
<dbReference type="GO" id="GO:0003916">
    <property type="term" value="F:DNA topoisomerase activity"/>
    <property type="evidence" value="ECO:0007669"/>
    <property type="project" value="InterPro"/>
</dbReference>
<dbReference type="EMBL" id="NTRC01000025">
    <property type="protein sequence ID" value="PFD17788.1"/>
    <property type="molecule type" value="Genomic_DNA"/>
</dbReference>
<dbReference type="PANTHER" id="PTHR30015">
    <property type="entry name" value="MRR RESTRICTION SYSTEM PROTEIN"/>
    <property type="match status" value="1"/>
</dbReference>
<dbReference type="InterPro" id="IPR007560">
    <property type="entry name" value="Restrct_endonuc_IV_Mrr"/>
</dbReference>
<evidence type="ECO:0000313" key="5">
    <source>
        <dbReference type="Proteomes" id="UP000219743"/>
    </source>
</evidence>
<dbReference type="InterPro" id="IPR011335">
    <property type="entry name" value="Restrct_endonuc-II-like"/>
</dbReference>
<dbReference type="GO" id="GO:0009307">
    <property type="term" value="P:DNA restriction-modification system"/>
    <property type="evidence" value="ECO:0007669"/>
    <property type="project" value="InterPro"/>
</dbReference>
<evidence type="ECO:0000256" key="1">
    <source>
        <dbReference type="SAM" id="Phobius"/>
    </source>
</evidence>
<feature type="transmembrane region" description="Helical" evidence="1">
    <location>
        <begin position="6"/>
        <end position="26"/>
    </location>
</feature>
<dbReference type="Pfam" id="PF04471">
    <property type="entry name" value="Mrr_cat"/>
    <property type="match status" value="1"/>
</dbReference>
<dbReference type="InterPro" id="IPR011856">
    <property type="entry name" value="tRNA_endonuc-like_dom_sf"/>
</dbReference>
<dbReference type="InterPro" id="IPR013498">
    <property type="entry name" value="Topo_IA_Znf"/>
</dbReference>
<dbReference type="Gene3D" id="3.40.1350.10">
    <property type="match status" value="1"/>
</dbReference>
<dbReference type="GO" id="GO:0015666">
    <property type="term" value="F:restriction endodeoxyribonuclease activity"/>
    <property type="evidence" value="ECO:0007669"/>
    <property type="project" value="TreeGrafter"/>
</dbReference>
<keyword evidence="1" id="KW-0472">Membrane</keyword>
<dbReference type="Pfam" id="PF01396">
    <property type="entry name" value="Zn_ribbon_Top1"/>
    <property type="match status" value="1"/>
</dbReference>
<proteinExistence type="predicted"/>
<feature type="domain" description="DNA topoisomerase type IA zn finger" evidence="2">
    <location>
        <begin position="174"/>
        <end position="207"/>
    </location>
</feature>
<gene>
    <name evidence="4" type="ORF">CN263_24845</name>
</gene>
<keyword evidence="1" id="KW-0812">Transmembrane</keyword>
<dbReference type="SUPFAM" id="SSF52980">
    <property type="entry name" value="Restriction endonuclease-like"/>
    <property type="match status" value="1"/>
</dbReference>
<sequence>MTKSIEMTLIAIPIIAAALLLVSVLIQKKKEHALSKSGIKQIDRMDGIQFEYYLSTLFKNLGYKVQVTEATGDYGADLILQKGNEKIVVQAKRYSKNVGIKAVQEIIASKIHYKATTAWVVSNSFYTKSAKNLAQTTDVKLIDRTELIDMILKMNPNAIPNAQAILTNQSSNVMCPKCNSKMKLRKGQSGEFYGCSNYPKCKGTRKIYNYKQS</sequence>
<evidence type="ECO:0008006" key="6">
    <source>
        <dbReference type="Google" id="ProtNLM"/>
    </source>
</evidence>
<dbReference type="PANTHER" id="PTHR30015:SF6">
    <property type="entry name" value="SLL1429 PROTEIN"/>
    <property type="match status" value="1"/>
</dbReference>
<dbReference type="GO" id="GO:0006265">
    <property type="term" value="P:DNA topological change"/>
    <property type="evidence" value="ECO:0007669"/>
    <property type="project" value="InterPro"/>
</dbReference>
<evidence type="ECO:0000259" key="3">
    <source>
        <dbReference type="Pfam" id="PF04471"/>
    </source>
</evidence>
<dbReference type="SUPFAM" id="SSF57783">
    <property type="entry name" value="Zinc beta-ribbon"/>
    <property type="match status" value="1"/>
</dbReference>
<evidence type="ECO:0000313" key="4">
    <source>
        <dbReference type="EMBL" id="PFD17788.1"/>
    </source>
</evidence>
<reference evidence="4 5" key="1">
    <citation type="submission" date="2017-09" db="EMBL/GenBank/DDBJ databases">
        <title>Large-scale bioinformatics analysis of Bacillus genomes uncovers conserved roles of natural products in bacterial physiology.</title>
        <authorList>
            <consortium name="Agbiome Team Llc"/>
            <person name="Bleich R.M."/>
            <person name="Kirk G.J."/>
            <person name="Santa Maria K.C."/>
            <person name="Allen S.E."/>
            <person name="Farag S."/>
            <person name="Shank E.A."/>
            <person name="Bowers A."/>
        </authorList>
    </citation>
    <scope>NUCLEOTIDE SEQUENCE [LARGE SCALE GENOMIC DNA]</scope>
    <source>
        <strain evidence="4 5">AFS024404</strain>
    </source>
</reference>
<dbReference type="GO" id="GO:0005694">
    <property type="term" value="C:chromosome"/>
    <property type="evidence" value="ECO:0007669"/>
    <property type="project" value="InterPro"/>
</dbReference>
<dbReference type="Gene3D" id="3.30.65.10">
    <property type="entry name" value="Bacterial Topoisomerase I, domain 1"/>
    <property type="match status" value="1"/>
</dbReference>
<dbReference type="Proteomes" id="UP000219743">
    <property type="component" value="Unassembled WGS sequence"/>
</dbReference>
<dbReference type="InterPro" id="IPR052906">
    <property type="entry name" value="Type_IV_Methyl-Rstrct_Enzyme"/>
</dbReference>
<evidence type="ECO:0000259" key="2">
    <source>
        <dbReference type="Pfam" id="PF01396"/>
    </source>
</evidence>
<accession>A0A9X6VGZ2</accession>
<organism evidence="4 5">
    <name type="scientific">Bacillus cereus</name>
    <dbReference type="NCBI Taxonomy" id="1396"/>
    <lineage>
        <taxon>Bacteria</taxon>
        <taxon>Bacillati</taxon>
        <taxon>Bacillota</taxon>
        <taxon>Bacilli</taxon>
        <taxon>Bacillales</taxon>
        <taxon>Bacillaceae</taxon>
        <taxon>Bacillus</taxon>
        <taxon>Bacillus cereus group</taxon>
    </lineage>
</organism>